<dbReference type="Pfam" id="PF12802">
    <property type="entry name" value="MarR_2"/>
    <property type="match status" value="1"/>
</dbReference>
<feature type="domain" description="HTH marR-type" evidence="4">
    <location>
        <begin position="12"/>
        <end position="147"/>
    </location>
</feature>
<proteinExistence type="predicted"/>
<dbReference type="GO" id="GO:0003700">
    <property type="term" value="F:DNA-binding transcription factor activity"/>
    <property type="evidence" value="ECO:0007669"/>
    <property type="project" value="InterPro"/>
</dbReference>
<dbReference type="GO" id="GO:0006950">
    <property type="term" value="P:response to stress"/>
    <property type="evidence" value="ECO:0007669"/>
    <property type="project" value="TreeGrafter"/>
</dbReference>
<dbReference type="InterPro" id="IPR023187">
    <property type="entry name" value="Tscrpt_reg_MarR-type_CS"/>
</dbReference>
<evidence type="ECO:0000313" key="5">
    <source>
        <dbReference type="EMBL" id="ATQ43783.1"/>
    </source>
</evidence>
<dbReference type="SMART" id="SM00347">
    <property type="entry name" value="HTH_MARR"/>
    <property type="match status" value="1"/>
</dbReference>
<dbReference type="PANTHER" id="PTHR33164">
    <property type="entry name" value="TRANSCRIPTIONAL REGULATOR, MARR FAMILY"/>
    <property type="match status" value="1"/>
</dbReference>
<organism evidence="5 6">
    <name type="scientific">Caulobacter mirabilis</name>
    <dbReference type="NCBI Taxonomy" id="69666"/>
    <lineage>
        <taxon>Bacteria</taxon>
        <taxon>Pseudomonadati</taxon>
        <taxon>Pseudomonadota</taxon>
        <taxon>Alphaproteobacteria</taxon>
        <taxon>Caulobacterales</taxon>
        <taxon>Caulobacteraceae</taxon>
        <taxon>Caulobacter</taxon>
    </lineage>
</organism>
<dbReference type="PANTHER" id="PTHR33164:SF44">
    <property type="entry name" value="TRANSCRIPTIONAL REGULATORY PROTEIN"/>
    <property type="match status" value="1"/>
</dbReference>
<keyword evidence="3" id="KW-0804">Transcription</keyword>
<keyword evidence="1" id="KW-0805">Transcription regulation</keyword>
<dbReference type="PROSITE" id="PS50995">
    <property type="entry name" value="HTH_MARR_2"/>
    <property type="match status" value="1"/>
</dbReference>
<evidence type="ECO:0000256" key="2">
    <source>
        <dbReference type="ARBA" id="ARBA00023125"/>
    </source>
</evidence>
<evidence type="ECO:0000313" key="6">
    <source>
        <dbReference type="Proteomes" id="UP000228945"/>
    </source>
</evidence>
<sequence>MVDPTSSEDARQAQLRDAIELLYFAYRGFTDRPDRILERRGLSRVHHRVLYFIARRPEISVTGLLGMLAVSKQALNGPLRQLIELDLVAALPSAEDRRVKNLSLTEAGAKLEAELTGAQMSHLQAAFERAGRDAVRGWREVMAELAAD</sequence>
<evidence type="ECO:0000256" key="1">
    <source>
        <dbReference type="ARBA" id="ARBA00023015"/>
    </source>
</evidence>
<dbReference type="Gene3D" id="1.10.10.10">
    <property type="entry name" value="Winged helix-like DNA-binding domain superfamily/Winged helix DNA-binding domain"/>
    <property type="match status" value="1"/>
</dbReference>
<dbReference type="SUPFAM" id="SSF46785">
    <property type="entry name" value="Winged helix' DNA-binding domain"/>
    <property type="match status" value="1"/>
</dbReference>
<keyword evidence="6" id="KW-1185">Reference proteome</keyword>
<dbReference type="RefSeq" id="WP_099623031.1">
    <property type="nucleotide sequence ID" value="NZ_CP024201.1"/>
</dbReference>
<evidence type="ECO:0000256" key="3">
    <source>
        <dbReference type="ARBA" id="ARBA00023163"/>
    </source>
</evidence>
<keyword evidence="2" id="KW-0238">DNA-binding</keyword>
<name>A0A2D2B0K1_9CAUL</name>
<dbReference type="OrthoDB" id="9799368at2"/>
<accession>A0A2D2B0K1</accession>
<reference evidence="5 6" key="1">
    <citation type="submission" date="2017-10" db="EMBL/GenBank/DDBJ databases">
        <title>Genome sequence of Caulobacter mirabilis FWC38.</title>
        <authorList>
            <person name="Fiebig A."/>
            <person name="Crosson S."/>
        </authorList>
    </citation>
    <scope>NUCLEOTIDE SEQUENCE [LARGE SCALE GENOMIC DNA]</scope>
    <source>
        <strain evidence="5 6">FWC 38</strain>
    </source>
</reference>
<dbReference type="KEGG" id="cmb:CSW64_15965"/>
<dbReference type="PROSITE" id="PS01117">
    <property type="entry name" value="HTH_MARR_1"/>
    <property type="match status" value="1"/>
</dbReference>
<dbReference type="GO" id="GO:0003677">
    <property type="term" value="F:DNA binding"/>
    <property type="evidence" value="ECO:0007669"/>
    <property type="project" value="UniProtKB-KW"/>
</dbReference>
<dbReference type="InterPro" id="IPR000835">
    <property type="entry name" value="HTH_MarR-typ"/>
</dbReference>
<dbReference type="EMBL" id="CP024201">
    <property type="protein sequence ID" value="ATQ43783.1"/>
    <property type="molecule type" value="Genomic_DNA"/>
</dbReference>
<dbReference type="InterPro" id="IPR036390">
    <property type="entry name" value="WH_DNA-bd_sf"/>
</dbReference>
<evidence type="ECO:0000259" key="4">
    <source>
        <dbReference type="PROSITE" id="PS50995"/>
    </source>
</evidence>
<dbReference type="InterPro" id="IPR036388">
    <property type="entry name" value="WH-like_DNA-bd_sf"/>
</dbReference>
<dbReference type="AlphaFoldDB" id="A0A2D2B0K1"/>
<protein>
    <submittedName>
        <fullName evidence="5">MarR family transcriptional regulator</fullName>
    </submittedName>
</protein>
<dbReference type="InterPro" id="IPR039422">
    <property type="entry name" value="MarR/SlyA-like"/>
</dbReference>
<gene>
    <name evidence="5" type="ORF">CSW64_15965</name>
</gene>
<dbReference type="Proteomes" id="UP000228945">
    <property type="component" value="Chromosome"/>
</dbReference>